<comment type="function">
    <text evidence="6">Recruits TFIIH to the initiation complex and stimulates the RNA polymerase II C-terminal domain kinase and DNA-dependent ATPase activities of TFIIH. Both TFIIH and TFIIE are required for promoter clearance by RNA polymerase.</text>
</comment>
<evidence type="ECO:0000256" key="5">
    <source>
        <dbReference type="ARBA" id="ARBA00023242"/>
    </source>
</evidence>
<dbReference type="InterPro" id="IPR003166">
    <property type="entry name" value="TFIIE_bsu_DNA-bd"/>
</dbReference>
<dbReference type="OMA" id="RTKKDNH"/>
<keyword evidence="2" id="KW-0805">Transcription regulation</keyword>
<dbReference type="InterPro" id="IPR016656">
    <property type="entry name" value="TFIIE-bsu"/>
</dbReference>
<proteinExistence type="predicted"/>
<keyword evidence="10" id="KW-1185">Reference proteome</keyword>
<dbReference type="EMBL" id="MCFI01000011">
    <property type="protein sequence ID" value="ORY81392.1"/>
    <property type="molecule type" value="Genomic_DNA"/>
</dbReference>
<feature type="domain" description="TFIIE beta" evidence="8">
    <location>
        <begin position="1"/>
        <end position="75"/>
    </location>
</feature>
<evidence type="ECO:0000256" key="4">
    <source>
        <dbReference type="ARBA" id="ARBA00023163"/>
    </source>
</evidence>
<dbReference type="PROSITE" id="PS51351">
    <property type="entry name" value="TFIIE_BETA_C"/>
    <property type="match status" value="1"/>
</dbReference>
<protein>
    <submittedName>
        <fullName evidence="9">TFA2 protein</fullName>
    </submittedName>
</protein>
<feature type="region of interest" description="Disordered" evidence="7">
    <location>
        <begin position="171"/>
        <end position="220"/>
    </location>
</feature>
<dbReference type="GO" id="GO:0006367">
    <property type="term" value="P:transcription initiation at RNA polymerase II promoter"/>
    <property type="evidence" value="ECO:0007669"/>
    <property type="project" value="InterPro"/>
</dbReference>
<name>A0A1Y2FBU8_PROLT</name>
<dbReference type="PANTHER" id="PTHR12716">
    <property type="entry name" value="TRANSCRIPTION INITIATION FACTOR IIE, BETA SUBUNIT"/>
    <property type="match status" value="1"/>
</dbReference>
<dbReference type="GO" id="GO:0001097">
    <property type="term" value="F:TFIIH-class transcription factor complex binding"/>
    <property type="evidence" value="ECO:0007669"/>
    <property type="project" value="TreeGrafter"/>
</dbReference>
<dbReference type="STRING" id="56484.A0A1Y2FBU8"/>
<evidence type="ECO:0000256" key="1">
    <source>
        <dbReference type="ARBA" id="ARBA00004123"/>
    </source>
</evidence>
<sequence>MVYYDEGTGNHMLSQMQYSLEYLKRNLEGKTQQELENYLSKPITPALEHVLRRNERISYDSETRLYRFRPIYNVRSAPQLLALLSAQTVSQGLIVKDLKEGWPTCYEELDRLEAEGQVLLIRNRKDDRPKTVWPSSLEDATNIDKEFIDIYLDSAIPGRDQLPRELESLGLKPTSVDPMTVVHKKPGDASKQKKPKARRHKVTNTHMGTLKDLGMRNPKK</sequence>
<evidence type="ECO:0000259" key="8">
    <source>
        <dbReference type="PROSITE" id="PS51351"/>
    </source>
</evidence>
<dbReference type="GO" id="GO:0005673">
    <property type="term" value="C:transcription factor TFIIE complex"/>
    <property type="evidence" value="ECO:0007669"/>
    <property type="project" value="InterPro"/>
</dbReference>
<keyword evidence="3" id="KW-0238">DNA-binding</keyword>
<gene>
    <name evidence="9" type="ORF">BCR37DRAFT_348082</name>
</gene>
<dbReference type="InterPro" id="IPR054600">
    <property type="entry name" value="TFA2_E-tether"/>
</dbReference>
<reference evidence="9 10" key="1">
    <citation type="submission" date="2016-07" db="EMBL/GenBank/DDBJ databases">
        <title>Pervasive Adenine N6-methylation of Active Genes in Fungi.</title>
        <authorList>
            <consortium name="DOE Joint Genome Institute"/>
            <person name="Mondo S.J."/>
            <person name="Dannebaum R.O."/>
            <person name="Kuo R.C."/>
            <person name="Labutti K."/>
            <person name="Haridas S."/>
            <person name="Kuo A."/>
            <person name="Salamov A."/>
            <person name="Ahrendt S.R."/>
            <person name="Lipzen A."/>
            <person name="Sullivan W."/>
            <person name="Andreopoulos W.B."/>
            <person name="Clum A."/>
            <person name="Lindquist E."/>
            <person name="Daum C."/>
            <person name="Ramamoorthy G.K."/>
            <person name="Gryganskyi A."/>
            <person name="Culley D."/>
            <person name="Magnuson J.K."/>
            <person name="James T.Y."/>
            <person name="O'Malley M.A."/>
            <person name="Stajich J.E."/>
            <person name="Spatafora J.W."/>
            <person name="Visel A."/>
            <person name="Grigoriev I.V."/>
        </authorList>
    </citation>
    <scope>NUCLEOTIDE SEQUENCE [LARGE SCALE GENOMIC DNA]</scope>
    <source>
        <strain evidence="9 10">12-1054</strain>
    </source>
</reference>
<organism evidence="9 10">
    <name type="scientific">Protomyces lactucae-debilis</name>
    <dbReference type="NCBI Taxonomy" id="2754530"/>
    <lineage>
        <taxon>Eukaryota</taxon>
        <taxon>Fungi</taxon>
        <taxon>Dikarya</taxon>
        <taxon>Ascomycota</taxon>
        <taxon>Taphrinomycotina</taxon>
        <taxon>Taphrinomycetes</taxon>
        <taxon>Taphrinales</taxon>
        <taxon>Protomycetaceae</taxon>
        <taxon>Protomyces</taxon>
    </lineage>
</organism>
<dbReference type="RefSeq" id="XP_040724768.1">
    <property type="nucleotide sequence ID" value="XM_040867820.1"/>
</dbReference>
<evidence type="ECO:0000313" key="9">
    <source>
        <dbReference type="EMBL" id="ORY81392.1"/>
    </source>
</evidence>
<keyword evidence="5" id="KW-0539">Nucleus</keyword>
<dbReference type="Pfam" id="PF02186">
    <property type="entry name" value="TFIIE_beta"/>
    <property type="match status" value="1"/>
</dbReference>
<evidence type="ECO:0000256" key="2">
    <source>
        <dbReference type="ARBA" id="ARBA00023015"/>
    </source>
</evidence>
<accession>A0A1Y2FBU8</accession>
<evidence type="ECO:0000256" key="6">
    <source>
        <dbReference type="ARBA" id="ARBA00025581"/>
    </source>
</evidence>
<dbReference type="PANTHER" id="PTHR12716:SF8">
    <property type="entry name" value="TRANSCRIPTION INITIATION FACTOR IIE SUBUNIT BETA"/>
    <property type="match status" value="1"/>
</dbReference>
<dbReference type="InterPro" id="IPR040501">
    <property type="entry name" value="TFA2_Winged_2"/>
</dbReference>
<evidence type="ECO:0000313" key="10">
    <source>
        <dbReference type="Proteomes" id="UP000193685"/>
    </source>
</evidence>
<keyword evidence="4" id="KW-0804">Transcription</keyword>
<dbReference type="OrthoDB" id="5323195at2759"/>
<comment type="caution">
    <text evidence="9">The sequence shown here is derived from an EMBL/GenBank/DDBJ whole genome shotgun (WGS) entry which is preliminary data.</text>
</comment>
<dbReference type="Pfam" id="PF22254">
    <property type="entry name" value="TFA2_E-tether"/>
    <property type="match status" value="1"/>
</dbReference>
<evidence type="ECO:0000256" key="7">
    <source>
        <dbReference type="SAM" id="MobiDB-lite"/>
    </source>
</evidence>
<dbReference type="Proteomes" id="UP000193685">
    <property type="component" value="Unassembled WGS sequence"/>
</dbReference>
<comment type="subcellular location">
    <subcellularLocation>
        <location evidence="1">Nucleus</location>
    </subcellularLocation>
</comment>
<dbReference type="AlphaFoldDB" id="A0A1Y2FBU8"/>
<dbReference type="GeneID" id="63784419"/>
<dbReference type="Pfam" id="PF18121">
    <property type="entry name" value="TFA2_Winged_2"/>
    <property type="match status" value="1"/>
</dbReference>
<evidence type="ECO:0000256" key="3">
    <source>
        <dbReference type="ARBA" id="ARBA00023125"/>
    </source>
</evidence>
<dbReference type="GO" id="GO:0003677">
    <property type="term" value="F:DNA binding"/>
    <property type="evidence" value="ECO:0007669"/>
    <property type="project" value="UniProtKB-KW"/>
</dbReference>
<feature type="compositionally biased region" description="Basic residues" evidence="7">
    <location>
        <begin position="192"/>
        <end position="203"/>
    </location>
</feature>